<accession>A0A075MMT9</accession>
<sequence length="70" mass="7601">MVIEFHSISDAMSNKTFDARNNNRRAKKGISPVIATVILVAVAVVIAAALAGFSSSLYCHFTLWRSYGVI</sequence>
<reference evidence="2 3" key="1">
    <citation type="journal article" date="2014" name="PLoS ONE">
        <title>Genome Sequence of Candidatus Nitrososphaera evergladensis from Group I.1b Enriched from Everglades Soil Reveals Novel Genomic Features of the Ammonia-Oxidizing Archaea.</title>
        <authorList>
            <person name="Zhalnina K.V."/>
            <person name="Dias R."/>
            <person name="Leonard M.T."/>
            <person name="Dorr de Quadros P."/>
            <person name="Camargo F.A."/>
            <person name="Drew J.C."/>
            <person name="Farmerie W.G."/>
            <person name="Daroub S.H."/>
            <person name="Triplett E.W."/>
        </authorList>
    </citation>
    <scope>NUCLEOTIDE SEQUENCE [LARGE SCALE GENOMIC DNA]</scope>
    <source>
        <strain evidence="2 3">SR1</strain>
    </source>
</reference>
<name>A0A075MMT9_9ARCH</name>
<organism evidence="2 3">
    <name type="scientific">Candidatus Nitrososphaera evergladensis SR1</name>
    <dbReference type="NCBI Taxonomy" id="1459636"/>
    <lineage>
        <taxon>Archaea</taxon>
        <taxon>Nitrososphaerota</taxon>
        <taxon>Nitrososphaeria</taxon>
        <taxon>Nitrososphaerales</taxon>
        <taxon>Nitrososphaeraceae</taxon>
        <taxon>Nitrososphaera</taxon>
    </lineage>
</organism>
<gene>
    <name evidence="2" type="ORF">NTE_00388</name>
</gene>
<keyword evidence="3" id="KW-1185">Reference proteome</keyword>
<dbReference type="KEGG" id="nev:NTE_00388"/>
<dbReference type="HOGENOM" id="CLU_2747964_0_0_2"/>
<keyword evidence="1" id="KW-0812">Transmembrane</keyword>
<keyword evidence="2" id="KW-0282">Flagellum</keyword>
<keyword evidence="2" id="KW-0966">Cell projection</keyword>
<dbReference type="AlphaFoldDB" id="A0A075MMT9"/>
<protein>
    <submittedName>
        <fullName evidence="2">Archaeal flagellin-like protein</fullName>
    </submittedName>
</protein>
<keyword evidence="1" id="KW-0472">Membrane</keyword>
<dbReference type="GeneID" id="99755925"/>
<keyword evidence="2" id="KW-0969">Cilium</keyword>
<evidence type="ECO:0000313" key="2">
    <source>
        <dbReference type="EMBL" id="AIF82470.1"/>
    </source>
</evidence>
<dbReference type="Proteomes" id="UP000028194">
    <property type="component" value="Chromosome"/>
</dbReference>
<dbReference type="InterPro" id="IPR013373">
    <property type="entry name" value="Flagellin/pilin_N_arc"/>
</dbReference>
<feature type="transmembrane region" description="Helical" evidence="1">
    <location>
        <begin position="30"/>
        <end position="53"/>
    </location>
</feature>
<proteinExistence type="predicted"/>
<dbReference type="NCBIfam" id="TIGR02537">
    <property type="entry name" value="arch_flag_Nterm"/>
    <property type="match status" value="1"/>
</dbReference>
<evidence type="ECO:0000256" key="1">
    <source>
        <dbReference type="SAM" id="Phobius"/>
    </source>
</evidence>
<dbReference type="EMBL" id="CP007174">
    <property type="protein sequence ID" value="AIF82470.1"/>
    <property type="molecule type" value="Genomic_DNA"/>
</dbReference>
<keyword evidence="1" id="KW-1133">Transmembrane helix</keyword>
<dbReference type="RefSeq" id="WP_420835299.1">
    <property type="nucleotide sequence ID" value="NZ_CP007174.1"/>
</dbReference>
<evidence type="ECO:0000313" key="3">
    <source>
        <dbReference type="Proteomes" id="UP000028194"/>
    </source>
</evidence>